<accession>A0AAU9J420</accession>
<name>A0AAU9J420_9CILI</name>
<evidence type="ECO:0000313" key="2">
    <source>
        <dbReference type="Proteomes" id="UP001162131"/>
    </source>
</evidence>
<organism evidence="1 2">
    <name type="scientific">Blepharisma stoltei</name>
    <dbReference type="NCBI Taxonomy" id="1481888"/>
    <lineage>
        <taxon>Eukaryota</taxon>
        <taxon>Sar</taxon>
        <taxon>Alveolata</taxon>
        <taxon>Ciliophora</taxon>
        <taxon>Postciliodesmatophora</taxon>
        <taxon>Heterotrichea</taxon>
        <taxon>Heterotrichida</taxon>
        <taxon>Blepharismidae</taxon>
        <taxon>Blepharisma</taxon>
    </lineage>
</organism>
<comment type="caution">
    <text evidence="1">The sequence shown here is derived from an EMBL/GenBank/DDBJ whole genome shotgun (WGS) entry which is preliminary data.</text>
</comment>
<gene>
    <name evidence="1" type="ORF">BSTOLATCC_MIC25222</name>
</gene>
<reference evidence="1" key="1">
    <citation type="submission" date="2021-09" db="EMBL/GenBank/DDBJ databases">
        <authorList>
            <consortium name="AG Swart"/>
            <person name="Singh M."/>
            <person name="Singh A."/>
            <person name="Seah K."/>
            <person name="Emmerich C."/>
        </authorList>
    </citation>
    <scope>NUCLEOTIDE SEQUENCE</scope>
    <source>
        <strain evidence="1">ATCC30299</strain>
    </source>
</reference>
<evidence type="ECO:0000313" key="1">
    <source>
        <dbReference type="EMBL" id="CAG9319980.1"/>
    </source>
</evidence>
<dbReference type="AlphaFoldDB" id="A0AAU9J420"/>
<protein>
    <submittedName>
        <fullName evidence="1">Uncharacterized protein</fullName>
    </submittedName>
</protein>
<dbReference type="Proteomes" id="UP001162131">
    <property type="component" value="Unassembled WGS sequence"/>
</dbReference>
<dbReference type="EMBL" id="CAJZBQ010000024">
    <property type="protein sequence ID" value="CAG9319980.1"/>
    <property type="molecule type" value="Genomic_DNA"/>
</dbReference>
<proteinExistence type="predicted"/>
<keyword evidence="2" id="KW-1185">Reference proteome</keyword>
<sequence>MNTSLIFSPKPKRASIGPIRSPILLSYKMHEKPAQNENIVNELNFILTNSENSGIRVHEKTPVHVLKTSQRPFSRHICNPIASDDLFQELNSCGNP</sequence>